<dbReference type="EMBL" id="JACHDN010000001">
    <property type="protein sequence ID" value="MBB5471934.1"/>
    <property type="molecule type" value="Genomic_DNA"/>
</dbReference>
<reference evidence="2 4" key="2">
    <citation type="submission" date="2020-08" db="EMBL/GenBank/DDBJ databases">
        <title>Sequencing the genomes of 1000 actinobacteria strains.</title>
        <authorList>
            <person name="Klenk H.-P."/>
        </authorList>
    </citation>
    <scope>NUCLEOTIDE SEQUENCE [LARGE SCALE GENOMIC DNA]</scope>
    <source>
        <strain evidence="2 4">DSM 9581</strain>
    </source>
</reference>
<dbReference type="Proteomes" id="UP000564629">
    <property type="component" value="Unassembled WGS sequence"/>
</dbReference>
<name>A0A511F989_9CELL</name>
<evidence type="ECO:0000313" key="4">
    <source>
        <dbReference type="Proteomes" id="UP000564629"/>
    </source>
</evidence>
<evidence type="ECO:0000313" key="2">
    <source>
        <dbReference type="EMBL" id="MBB5471934.1"/>
    </source>
</evidence>
<proteinExistence type="predicted"/>
<dbReference type="AlphaFoldDB" id="A0A511F989"/>
<evidence type="ECO:0000313" key="3">
    <source>
        <dbReference type="Proteomes" id="UP000321723"/>
    </source>
</evidence>
<gene>
    <name evidence="1" type="ORF">CHO01_08910</name>
    <name evidence="2" type="ORF">HNR08_000670</name>
</gene>
<sequence length="174" mass="19040">MAHTVLQLPVFDLEPFVRARLRAENPRLREPEGDTWCAHVALLDPFVDEADAGPELFQALARECARWDPLVLRLAEIRRLPGGPICLAPEPSDRLVAMTEAFAAAFPGHPAHGGAGDRAVPHVPLGHDVPDADLDLLRGWLPQTALVEDVHLVSWSQTEVRTIASFPLRGVAHP</sequence>
<accession>A0A511F989</accession>
<evidence type="ECO:0008006" key="5">
    <source>
        <dbReference type="Google" id="ProtNLM"/>
    </source>
</evidence>
<keyword evidence="3" id="KW-1185">Reference proteome</keyword>
<dbReference type="OrthoDB" id="2082235at2"/>
<dbReference type="SUPFAM" id="SSF55144">
    <property type="entry name" value="LigT-like"/>
    <property type="match status" value="1"/>
</dbReference>
<dbReference type="EMBL" id="BJVQ01000007">
    <property type="protein sequence ID" value="GEL45775.1"/>
    <property type="molecule type" value="Genomic_DNA"/>
</dbReference>
<dbReference type="RefSeq" id="WP_146834188.1">
    <property type="nucleotide sequence ID" value="NZ_BJVQ01000007.1"/>
</dbReference>
<dbReference type="Gene3D" id="3.90.1140.10">
    <property type="entry name" value="Cyclic phosphodiesterase"/>
    <property type="match status" value="1"/>
</dbReference>
<evidence type="ECO:0000313" key="1">
    <source>
        <dbReference type="EMBL" id="GEL45775.1"/>
    </source>
</evidence>
<dbReference type="InterPro" id="IPR009097">
    <property type="entry name" value="Cyclic_Pdiesterase"/>
</dbReference>
<dbReference type="Proteomes" id="UP000321723">
    <property type="component" value="Unassembled WGS sequence"/>
</dbReference>
<organism evidence="1 3">
    <name type="scientific">Cellulomonas hominis</name>
    <dbReference type="NCBI Taxonomy" id="156981"/>
    <lineage>
        <taxon>Bacteria</taxon>
        <taxon>Bacillati</taxon>
        <taxon>Actinomycetota</taxon>
        <taxon>Actinomycetes</taxon>
        <taxon>Micrococcales</taxon>
        <taxon>Cellulomonadaceae</taxon>
        <taxon>Cellulomonas</taxon>
    </lineage>
</organism>
<dbReference type="Pfam" id="PF13563">
    <property type="entry name" value="2_5_RNA_ligase2"/>
    <property type="match status" value="1"/>
</dbReference>
<comment type="caution">
    <text evidence="1">The sequence shown here is derived from an EMBL/GenBank/DDBJ whole genome shotgun (WGS) entry which is preliminary data.</text>
</comment>
<protein>
    <recommendedName>
        <fullName evidence="5">2'-5' RNA ligase</fullName>
    </recommendedName>
</protein>
<reference evidence="1 3" key="1">
    <citation type="submission" date="2019-07" db="EMBL/GenBank/DDBJ databases">
        <title>Whole genome shotgun sequence of Cellulomonas hominis NBRC 16055.</title>
        <authorList>
            <person name="Hosoyama A."/>
            <person name="Uohara A."/>
            <person name="Ohji S."/>
            <person name="Ichikawa N."/>
        </authorList>
    </citation>
    <scope>NUCLEOTIDE SEQUENCE [LARGE SCALE GENOMIC DNA]</scope>
    <source>
        <strain evidence="1 3">NBRC 16055</strain>
    </source>
</reference>